<keyword evidence="4" id="KW-0285">Flavoprotein</keyword>
<keyword evidence="7" id="KW-0521">NADP</keyword>
<evidence type="ECO:0000256" key="11">
    <source>
        <dbReference type="RuleBase" id="RU004973"/>
    </source>
</evidence>
<evidence type="ECO:0000256" key="5">
    <source>
        <dbReference type="ARBA" id="ARBA00022729"/>
    </source>
</evidence>
<keyword evidence="10 11" id="KW-0807">Transducer</keyword>
<evidence type="ECO:0000256" key="1">
    <source>
        <dbReference type="ARBA" id="ARBA00005855"/>
    </source>
</evidence>
<dbReference type="GO" id="GO:0005834">
    <property type="term" value="C:heterotrimeric G-protein complex"/>
    <property type="evidence" value="ECO:0007669"/>
    <property type="project" value="InterPro"/>
</dbReference>
<dbReference type="EMBL" id="JAGTTL010000026">
    <property type="protein sequence ID" value="KAK6301654.1"/>
    <property type="molecule type" value="Genomic_DNA"/>
</dbReference>
<dbReference type="SMART" id="SM00224">
    <property type="entry name" value="GGL"/>
    <property type="match status" value="1"/>
</dbReference>
<evidence type="ECO:0000256" key="9">
    <source>
        <dbReference type="ARBA" id="ARBA00023136"/>
    </source>
</evidence>
<dbReference type="Pfam" id="PF01593">
    <property type="entry name" value="Amino_oxidase"/>
    <property type="match status" value="1"/>
</dbReference>
<evidence type="ECO:0000259" key="13">
    <source>
        <dbReference type="PROSITE" id="PS50058"/>
    </source>
</evidence>
<keyword evidence="11" id="KW-0449">Lipoprotein</keyword>
<reference evidence="14 15" key="1">
    <citation type="submission" date="2021-04" db="EMBL/GenBank/DDBJ databases">
        <authorList>
            <person name="De Guttry C."/>
            <person name="Zahm M."/>
            <person name="Klopp C."/>
            <person name="Cabau C."/>
            <person name="Louis A."/>
            <person name="Berthelot C."/>
            <person name="Parey E."/>
            <person name="Roest Crollius H."/>
            <person name="Montfort J."/>
            <person name="Robinson-Rechavi M."/>
            <person name="Bucao C."/>
            <person name="Bouchez O."/>
            <person name="Gislard M."/>
            <person name="Lluch J."/>
            <person name="Milhes M."/>
            <person name="Lampietro C."/>
            <person name="Lopez Roques C."/>
            <person name="Donnadieu C."/>
            <person name="Braasch I."/>
            <person name="Desvignes T."/>
            <person name="Postlethwait J."/>
            <person name="Bobe J."/>
            <person name="Wedekind C."/>
            <person name="Guiguen Y."/>
        </authorList>
    </citation>
    <scope>NUCLEOTIDE SEQUENCE [LARGE SCALE GENOMIC DNA]</scope>
    <source>
        <strain evidence="14">Cs_M1</strain>
        <tissue evidence="14">Blood</tissue>
    </source>
</reference>
<organism evidence="14 15">
    <name type="scientific">Coregonus suidteri</name>
    <dbReference type="NCBI Taxonomy" id="861788"/>
    <lineage>
        <taxon>Eukaryota</taxon>
        <taxon>Metazoa</taxon>
        <taxon>Chordata</taxon>
        <taxon>Craniata</taxon>
        <taxon>Vertebrata</taxon>
        <taxon>Euteleostomi</taxon>
        <taxon>Actinopterygii</taxon>
        <taxon>Neopterygii</taxon>
        <taxon>Teleostei</taxon>
        <taxon>Protacanthopterygii</taxon>
        <taxon>Salmoniformes</taxon>
        <taxon>Salmonidae</taxon>
        <taxon>Coregoninae</taxon>
        <taxon>Coregonus</taxon>
    </lineage>
</organism>
<dbReference type="AlphaFoldDB" id="A0AAN8QDX3"/>
<evidence type="ECO:0000256" key="6">
    <source>
        <dbReference type="ARBA" id="ARBA00022827"/>
    </source>
</evidence>
<keyword evidence="8" id="KW-0520">NAD</keyword>
<keyword evidence="3 11" id="KW-1003">Cell membrane</keyword>
<evidence type="ECO:0000256" key="2">
    <source>
        <dbReference type="ARBA" id="ARBA00007431"/>
    </source>
</evidence>
<keyword evidence="5" id="KW-0732">Signal</keyword>
<protein>
    <recommendedName>
        <fullName evidence="11">Guanine nucleotide-binding protein subunit gamma</fullName>
    </recommendedName>
</protein>
<dbReference type="Pfam" id="PF00631">
    <property type="entry name" value="G-gamma"/>
    <property type="match status" value="1"/>
</dbReference>
<evidence type="ECO:0000256" key="12">
    <source>
        <dbReference type="SAM" id="Phobius"/>
    </source>
</evidence>
<keyword evidence="15" id="KW-1185">Reference proteome</keyword>
<comment type="function">
    <text evidence="11">Guanine nucleotide-binding proteins (G proteins) are involved as a modulator or transducer in various transmembrane signaling systems. The beta and gamma chains are required for the GTPase activity, for replacement of GDP by GTP, and for G protein-effector interaction.</text>
</comment>
<comment type="caution">
    <text evidence="14">The sequence shown here is derived from an EMBL/GenBank/DDBJ whole genome shotgun (WGS) entry which is preliminary data.</text>
</comment>
<proteinExistence type="inferred from homology"/>
<dbReference type="PRINTS" id="PR00321">
    <property type="entry name" value="GPROTEING"/>
</dbReference>
<dbReference type="GO" id="GO:0007186">
    <property type="term" value="P:G protein-coupled receptor signaling pathway"/>
    <property type="evidence" value="ECO:0007669"/>
    <property type="project" value="InterPro"/>
</dbReference>
<dbReference type="Proteomes" id="UP001356427">
    <property type="component" value="Unassembled WGS sequence"/>
</dbReference>
<keyword evidence="12" id="KW-0812">Transmembrane</keyword>
<dbReference type="SUPFAM" id="SSF51905">
    <property type="entry name" value="FAD/NAD(P)-binding domain"/>
    <property type="match status" value="1"/>
</dbReference>
<evidence type="ECO:0000256" key="10">
    <source>
        <dbReference type="ARBA" id="ARBA00023224"/>
    </source>
</evidence>
<dbReference type="InterPro" id="IPR036188">
    <property type="entry name" value="FAD/NAD-bd_sf"/>
</dbReference>
<feature type="transmembrane region" description="Helical" evidence="12">
    <location>
        <begin position="627"/>
        <end position="650"/>
    </location>
</feature>
<dbReference type="PROSITE" id="PS50058">
    <property type="entry name" value="G_PROTEIN_GAMMA"/>
    <property type="match status" value="1"/>
</dbReference>
<evidence type="ECO:0000313" key="14">
    <source>
        <dbReference type="EMBL" id="KAK6301654.1"/>
    </source>
</evidence>
<keyword evidence="12" id="KW-1133">Transmembrane helix</keyword>
<dbReference type="CDD" id="cd00068">
    <property type="entry name" value="GGL"/>
    <property type="match status" value="1"/>
</dbReference>
<comment type="subcellular location">
    <subcellularLocation>
        <location evidence="11">Cell membrane</location>
        <topology evidence="11">Lipid-anchor</topology>
        <orientation evidence="11">Cytoplasmic side</orientation>
    </subcellularLocation>
</comment>
<name>A0AAN8QDX3_9TELE</name>
<dbReference type="Gene3D" id="4.10.260.10">
    <property type="entry name" value="Transducin (heterotrimeric G protein), gamma chain"/>
    <property type="match status" value="1"/>
</dbReference>
<dbReference type="InterPro" id="IPR036284">
    <property type="entry name" value="GGL_sf"/>
</dbReference>
<dbReference type="PANTHER" id="PTHR46091">
    <property type="entry name" value="BLR7054 PROTEIN"/>
    <property type="match status" value="1"/>
</dbReference>
<dbReference type="PANTHER" id="PTHR46091:SF2">
    <property type="entry name" value="AMINE OXIDASE DOMAIN-CONTAINING PROTEIN"/>
    <property type="match status" value="1"/>
</dbReference>
<comment type="similarity">
    <text evidence="2 11">Belongs to the G protein gamma family.</text>
</comment>
<comment type="subunit">
    <text evidence="11">G proteins are composed of 3 units; alpha, beta and gamma.</text>
</comment>
<evidence type="ECO:0000256" key="3">
    <source>
        <dbReference type="ARBA" id="ARBA00022475"/>
    </source>
</evidence>
<gene>
    <name evidence="14" type="ORF">J4Q44_G00277070</name>
</gene>
<dbReference type="SMART" id="SM01224">
    <property type="entry name" value="G_gamma"/>
    <property type="match status" value="1"/>
</dbReference>
<feature type="domain" description="G protein gamma" evidence="13">
    <location>
        <begin position="1"/>
        <end position="64"/>
    </location>
</feature>
<dbReference type="InterPro" id="IPR002937">
    <property type="entry name" value="Amino_oxidase"/>
</dbReference>
<dbReference type="Gene3D" id="3.50.50.60">
    <property type="entry name" value="FAD/NAD(P)-binding domain"/>
    <property type="match status" value="2"/>
</dbReference>
<dbReference type="InterPro" id="IPR015898">
    <property type="entry name" value="G-protein_gamma-like_dom"/>
</dbReference>
<dbReference type="GO" id="GO:0031681">
    <property type="term" value="F:G-protein beta-subunit binding"/>
    <property type="evidence" value="ECO:0007669"/>
    <property type="project" value="InterPro"/>
</dbReference>
<dbReference type="SUPFAM" id="SSF48670">
    <property type="entry name" value="Transducin (heterotrimeric G protein), gamma chain"/>
    <property type="match status" value="1"/>
</dbReference>
<accession>A0AAN8QDX3</accession>
<comment type="similarity">
    <text evidence="1">Belongs to the carotenoid/retinoid oxidoreductase family. CrtISO subfamily.</text>
</comment>
<keyword evidence="9 11" id="KW-0472">Membrane</keyword>
<keyword evidence="6" id="KW-0274">FAD</keyword>
<evidence type="ECO:0000256" key="8">
    <source>
        <dbReference type="ARBA" id="ARBA00023027"/>
    </source>
</evidence>
<dbReference type="InterPro" id="IPR001770">
    <property type="entry name" value="G-protein_gamma"/>
</dbReference>
<evidence type="ECO:0000256" key="4">
    <source>
        <dbReference type="ARBA" id="ARBA00022630"/>
    </source>
</evidence>
<evidence type="ECO:0000256" key="7">
    <source>
        <dbReference type="ARBA" id="ARBA00022857"/>
    </source>
</evidence>
<dbReference type="GO" id="GO:0016491">
    <property type="term" value="F:oxidoreductase activity"/>
    <property type="evidence" value="ECO:0007669"/>
    <property type="project" value="InterPro"/>
</dbReference>
<evidence type="ECO:0000313" key="15">
    <source>
        <dbReference type="Proteomes" id="UP001356427"/>
    </source>
</evidence>
<sequence length="670" mass="75196">MARDMSDKEILQMELAQLKIEVSTTRTAVSVNCKETMEWVEAQTEGDPLLKGVSDDKNPYKGDKGAWLVIWAGGTYWYLFGKPSPFSLESVRPPGPREFDQRKRDKVIKQGFRVDKVPQNLDAIVIGSGIGGLTVAATLAKVGKKVLVLEQHDQSGGCCHTYVEKGFEFDVGLHYIGQLHENSLLRIAFDQITEGQLEFVELDQHFDTIQIGEGEDKREYTIFAGKTEMEAHLKNQFPDDVTAIETFFNIMKVSAKKTHYLASLKLIPQWLALFLLKSRITNLCSSIFTLSGTGATDLVSTLTTNKDLHIIFSYLFYGVPPKDSSVVINALLLHHYKRGAYYPKGGASEISYHIIPVIQKSGGNVLVRAPVTQILVNKDGAAYGVKVNKGQEEVEVHAPVIISNCGLFTTFQKLLPPEIQTKPDIQERLDMMKHGRGSLLVFSGFDGTQEELGIVSTNFWLYKNNDMDGSMEGFFAMSKEEAPDNIPMMFITFPSAKDPTAKTRHPGKSCMTILTMVKYEWFEEWTETSVRKRGDDYTNYKMKFANNLFDWACTLFPKLREKLVFQDVATPLTNMHYLGSQRGAMYSAEHNLDRFHAEAVARNRCSTPVKNLFISGQDVFSCGIAGALHGGLLCASTVLGHIVYIDLLFLKKKLKKQKSRKMARLVKKLE</sequence>
<dbReference type="InterPro" id="IPR052206">
    <property type="entry name" value="Retinol_saturase"/>
</dbReference>